<dbReference type="Pfam" id="PF09485">
    <property type="entry name" value="CRISPR_Cse2"/>
    <property type="match status" value="1"/>
</dbReference>
<accession>A0ABP9H6L5</accession>
<name>A0ABP9H6L5_9ACTN</name>
<dbReference type="InterPro" id="IPR013382">
    <property type="entry name" value="CRISPR-assoc_prot_Cse2"/>
</dbReference>
<proteinExistence type="predicted"/>
<evidence type="ECO:0000313" key="2">
    <source>
        <dbReference type="EMBL" id="GAA4961998.1"/>
    </source>
</evidence>
<dbReference type="RefSeq" id="WP_345675669.1">
    <property type="nucleotide sequence ID" value="NZ_BAABHS010000008.1"/>
</dbReference>
<sequence length="213" mass="23606">MPDNPGKPMRYWNRFTAPDGTWRKNPVTGLAGPPPGEDLAALRRGLSVPPGTSLPIWRLCSAPVDDRLARRDQVTPEQRAEHAALALYGLHQQSQRTPMHKRGVSAGAALRTMRSTGAYSGDAVDRRVNAAVTATSTRVFVARLRGLVTQLRGQGLPLDYDLLVRDLMAYERPAGRAAVRERWAVAYYSRRPPGRRPDEHVSLSPRISEPCHE</sequence>
<dbReference type="CDD" id="cd09731">
    <property type="entry name" value="Cse2_I-E"/>
    <property type="match status" value="1"/>
</dbReference>
<dbReference type="Proteomes" id="UP001500466">
    <property type="component" value="Unassembled WGS sequence"/>
</dbReference>
<reference evidence="3" key="1">
    <citation type="journal article" date="2019" name="Int. J. Syst. Evol. Microbiol.">
        <title>The Global Catalogue of Microorganisms (GCM) 10K type strain sequencing project: providing services to taxonomists for standard genome sequencing and annotation.</title>
        <authorList>
            <consortium name="The Broad Institute Genomics Platform"/>
            <consortium name="The Broad Institute Genome Sequencing Center for Infectious Disease"/>
            <person name="Wu L."/>
            <person name="Ma J."/>
        </authorList>
    </citation>
    <scope>NUCLEOTIDE SEQUENCE [LARGE SCALE GENOMIC DNA]</scope>
    <source>
        <strain evidence="3">JCM 17986</strain>
    </source>
</reference>
<evidence type="ECO:0000256" key="1">
    <source>
        <dbReference type="SAM" id="MobiDB-lite"/>
    </source>
</evidence>
<evidence type="ECO:0000313" key="3">
    <source>
        <dbReference type="Proteomes" id="UP001500466"/>
    </source>
</evidence>
<dbReference type="InterPro" id="IPR038287">
    <property type="entry name" value="Cse2_sf"/>
</dbReference>
<dbReference type="Gene3D" id="1.10.520.40">
    <property type="entry name" value="CRISPR-associated protein Cse2"/>
    <property type="match status" value="1"/>
</dbReference>
<keyword evidence="3" id="KW-1185">Reference proteome</keyword>
<dbReference type="NCBIfam" id="TIGR02548">
    <property type="entry name" value="casB_cse2"/>
    <property type="match status" value="1"/>
</dbReference>
<organism evidence="2 3">
    <name type="scientific">Yinghuangia aomiensis</name>
    <dbReference type="NCBI Taxonomy" id="676205"/>
    <lineage>
        <taxon>Bacteria</taxon>
        <taxon>Bacillati</taxon>
        <taxon>Actinomycetota</taxon>
        <taxon>Actinomycetes</taxon>
        <taxon>Kitasatosporales</taxon>
        <taxon>Streptomycetaceae</taxon>
        <taxon>Yinghuangia</taxon>
    </lineage>
</organism>
<evidence type="ECO:0008006" key="4">
    <source>
        <dbReference type="Google" id="ProtNLM"/>
    </source>
</evidence>
<feature type="region of interest" description="Disordered" evidence="1">
    <location>
        <begin position="190"/>
        <end position="213"/>
    </location>
</feature>
<protein>
    <recommendedName>
        <fullName evidence="4">CRISPR system Cascade subunit CasB</fullName>
    </recommendedName>
</protein>
<comment type="caution">
    <text evidence="2">The sequence shown here is derived from an EMBL/GenBank/DDBJ whole genome shotgun (WGS) entry which is preliminary data.</text>
</comment>
<dbReference type="EMBL" id="BAABHS010000008">
    <property type="protein sequence ID" value="GAA4961998.1"/>
    <property type="molecule type" value="Genomic_DNA"/>
</dbReference>
<gene>
    <name evidence="2" type="ORF">GCM10023205_27070</name>
</gene>